<dbReference type="GeneID" id="107958974"/>
<evidence type="ECO:0000313" key="1">
    <source>
        <dbReference type="Proteomes" id="UP000818029"/>
    </source>
</evidence>
<organism evidence="1 2">
    <name type="scientific">Gossypium hirsutum</name>
    <name type="common">Upland cotton</name>
    <name type="synonym">Gossypium mexicanum</name>
    <dbReference type="NCBI Taxonomy" id="3635"/>
    <lineage>
        <taxon>Eukaryota</taxon>
        <taxon>Viridiplantae</taxon>
        <taxon>Streptophyta</taxon>
        <taxon>Embryophyta</taxon>
        <taxon>Tracheophyta</taxon>
        <taxon>Spermatophyta</taxon>
        <taxon>Magnoliopsida</taxon>
        <taxon>eudicotyledons</taxon>
        <taxon>Gunneridae</taxon>
        <taxon>Pentapetalae</taxon>
        <taxon>rosids</taxon>
        <taxon>malvids</taxon>
        <taxon>Malvales</taxon>
        <taxon>Malvaceae</taxon>
        <taxon>Malvoideae</taxon>
        <taxon>Gossypium</taxon>
    </lineage>
</organism>
<dbReference type="AlphaFoldDB" id="A0A1U8PJK0"/>
<evidence type="ECO:0000313" key="2">
    <source>
        <dbReference type="RefSeq" id="XP_016750394.1"/>
    </source>
</evidence>
<protein>
    <submittedName>
        <fullName evidence="2">Uncharacterized protein</fullName>
    </submittedName>
</protein>
<reference evidence="2" key="2">
    <citation type="submission" date="2025-08" db="UniProtKB">
        <authorList>
            <consortium name="RefSeq"/>
        </authorList>
    </citation>
    <scope>IDENTIFICATION</scope>
</reference>
<dbReference type="RefSeq" id="XP_016750394.1">
    <property type="nucleotide sequence ID" value="XM_016894905.1"/>
</dbReference>
<sequence length="155" mass="18318">MATQDQLEDITVEIRLYIKYLNQVFISPSYSKMSTGENKLMQLNELDKWGTYAYENSRLYKEAKKRRHDARLKQNKQFEVGDLVLLYNSRLKLFSGKHKSRWSGPFVVKTVFPYGIVEISHPSQGTFKVNGHRLKPYNSEKFKDDREELRLHESP</sequence>
<accession>A0A1U8PJK0</accession>
<dbReference type="Proteomes" id="UP000818029">
    <property type="component" value="Chromosome A11"/>
</dbReference>
<reference evidence="1" key="1">
    <citation type="journal article" date="2020" name="Nat. Genet.">
        <title>Genomic diversifications of five Gossypium allopolyploid species and their impact on cotton improvement.</title>
        <authorList>
            <person name="Chen Z.J."/>
            <person name="Sreedasyam A."/>
            <person name="Ando A."/>
            <person name="Song Q."/>
            <person name="De Santiago L.M."/>
            <person name="Hulse-Kemp A.M."/>
            <person name="Ding M."/>
            <person name="Ye W."/>
            <person name="Kirkbride R.C."/>
            <person name="Jenkins J."/>
            <person name="Plott C."/>
            <person name="Lovell J."/>
            <person name="Lin Y.M."/>
            <person name="Vaughn R."/>
            <person name="Liu B."/>
            <person name="Simpson S."/>
            <person name="Scheffler B.E."/>
            <person name="Wen L."/>
            <person name="Saski C.A."/>
            <person name="Grover C.E."/>
            <person name="Hu G."/>
            <person name="Conover J.L."/>
            <person name="Carlson J.W."/>
            <person name="Shu S."/>
            <person name="Boston L.B."/>
            <person name="Williams M."/>
            <person name="Peterson D.G."/>
            <person name="McGee K."/>
            <person name="Jones D.C."/>
            <person name="Wendel J.F."/>
            <person name="Stelly D.M."/>
            <person name="Grimwood J."/>
            <person name="Schmutz J."/>
        </authorList>
    </citation>
    <scope>NUCLEOTIDE SEQUENCE [LARGE SCALE GENOMIC DNA]</scope>
    <source>
        <strain evidence="1">cv. TM-1</strain>
    </source>
</reference>
<dbReference type="PaxDb" id="3635-A0A1U8PJK0"/>
<proteinExistence type="predicted"/>
<gene>
    <name evidence="2" type="primary">LOC107958974</name>
</gene>
<name>A0A1U8PJK0_GOSHI</name>
<keyword evidence="1" id="KW-1185">Reference proteome</keyword>
<dbReference type="KEGG" id="ghi:107958974"/>